<evidence type="ECO:0008006" key="4">
    <source>
        <dbReference type="Google" id="ProtNLM"/>
    </source>
</evidence>
<dbReference type="Proteomes" id="UP001627154">
    <property type="component" value="Unassembled WGS sequence"/>
</dbReference>
<dbReference type="EMBL" id="JBJJXI010000157">
    <property type="protein sequence ID" value="KAL3385399.1"/>
    <property type="molecule type" value="Genomic_DNA"/>
</dbReference>
<name>A0ABD2VXC9_9HYME</name>
<feature type="compositionally biased region" description="Polar residues" evidence="1">
    <location>
        <begin position="56"/>
        <end position="68"/>
    </location>
</feature>
<keyword evidence="3" id="KW-1185">Reference proteome</keyword>
<evidence type="ECO:0000256" key="1">
    <source>
        <dbReference type="SAM" id="MobiDB-lite"/>
    </source>
</evidence>
<evidence type="ECO:0000313" key="2">
    <source>
        <dbReference type="EMBL" id="KAL3385399.1"/>
    </source>
</evidence>
<feature type="region of interest" description="Disordered" evidence="1">
    <location>
        <begin position="430"/>
        <end position="460"/>
    </location>
</feature>
<sequence length="460" mass="52926">MGPENNSNQNDDNHIMEWNNFSQKRKLPTDPLSNSKISHHENPLSSQNNLNTNNTFTQMTPQSTESPETTNNNTKFTPNLTQYPEDVSENNLQAHIPFSYIYKKCIIQGVPTDINIENKNIWNDLLELTYPGTKLKIVDITRFYRNQTTDKSENSKESTRIPTRTVLITYIGQVTPQYAYLMKVRYNVNYYLPKIKQCTNCYRFHHVKTSCKSKQRCIHCGDNDYTSINCLKKETSRCLNCQGLHLPTYSECITRTNEQKIQNLARQNNMDPKSVRAQLKSSLTQRKKFRWSEFPELGDITDTNENVNSHQQTFAQTLRNYPSHSQKTNHPPKSRRYTKTKSNSKKFKKVYDDDSSSTDSESNDHSSELSSGAISITSNSKPKKNPNHTTPQSQKDNNKIINLTDIINILKGIDAKTLEYIFEQILKDPSIKDNNPNLKSYPTSPTLVKEPESTSNSNTK</sequence>
<comment type="caution">
    <text evidence="2">The sequence shown here is derived from an EMBL/GenBank/DDBJ whole genome shotgun (WGS) entry which is preliminary data.</text>
</comment>
<feature type="compositionally biased region" description="Polar residues" evidence="1">
    <location>
        <begin position="317"/>
        <end position="329"/>
    </location>
</feature>
<protein>
    <recommendedName>
        <fullName evidence="4">Pre-C2HC domain-containing protein</fullName>
    </recommendedName>
</protein>
<evidence type="ECO:0000313" key="3">
    <source>
        <dbReference type="Proteomes" id="UP001627154"/>
    </source>
</evidence>
<feature type="region of interest" description="Disordered" evidence="1">
    <location>
        <begin position="317"/>
        <end position="396"/>
    </location>
</feature>
<feature type="compositionally biased region" description="Low complexity" evidence="1">
    <location>
        <begin position="43"/>
        <end position="55"/>
    </location>
</feature>
<feature type="compositionally biased region" description="Polar residues" evidence="1">
    <location>
        <begin position="432"/>
        <end position="446"/>
    </location>
</feature>
<proteinExistence type="predicted"/>
<accession>A0ABD2VXC9</accession>
<organism evidence="2 3">
    <name type="scientific">Trichogramma kaykai</name>
    <dbReference type="NCBI Taxonomy" id="54128"/>
    <lineage>
        <taxon>Eukaryota</taxon>
        <taxon>Metazoa</taxon>
        <taxon>Ecdysozoa</taxon>
        <taxon>Arthropoda</taxon>
        <taxon>Hexapoda</taxon>
        <taxon>Insecta</taxon>
        <taxon>Pterygota</taxon>
        <taxon>Neoptera</taxon>
        <taxon>Endopterygota</taxon>
        <taxon>Hymenoptera</taxon>
        <taxon>Apocrita</taxon>
        <taxon>Proctotrupomorpha</taxon>
        <taxon>Chalcidoidea</taxon>
        <taxon>Trichogrammatidae</taxon>
        <taxon>Trichogramma</taxon>
    </lineage>
</organism>
<feature type="region of interest" description="Disordered" evidence="1">
    <location>
        <begin position="25"/>
        <end position="74"/>
    </location>
</feature>
<gene>
    <name evidence="2" type="ORF">TKK_018970</name>
</gene>
<reference evidence="2 3" key="1">
    <citation type="journal article" date="2024" name="bioRxiv">
        <title>A reference genome for Trichogramma kaykai: A tiny desert-dwelling parasitoid wasp with competing sex-ratio distorters.</title>
        <authorList>
            <person name="Culotta J."/>
            <person name="Lindsey A.R."/>
        </authorList>
    </citation>
    <scope>NUCLEOTIDE SEQUENCE [LARGE SCALE GENOMIC DNA]</scope>
    <source>
        <strain evidence="2 3">KSX58</strain>
    </source>
</reference>
<feature type="compositionally biased region" description="Polar residues" evidence="1">
    <location>
        <begin position="387"/>
        <end position="396"/>
    </location>
</feature>
<dbReference type="AlphaFoldDB" id="A0ABD2VXC9"/>
<feature type="compositionally biased region" description="Basic residues" evidence="1">
    <location>
        <begin position="330"/>
        <end position="348"/>
    </location>
</feature>